<evidence type="ECO:0000256" key="3">
    <source>
        <dbReference type="ARBA" id="ARBA00022741"/>
    </source>
</evidence>
<keyword evidence="11" id="KW-1185">Reference proteome</keyword>
<dbReference type="Proteomes" id="UP000553632">
    <property type="component" value="Unassembled WGS sequence"/>
</dbReference>
<reference evidence="10 11" key="1">
    <citation type="submission" date="2020-04" db="EMBL/GenBank/DDBJ databases">
        <title>Perkinsus olseni comparative genomics.</title>
        <authorList>
            <person name="Bogema D.R."/>
        </authorList>
    </citation>
    <scope>NUCLEOTIDE SEQUENCE [LARGE SCALE GENOMIC DNA]</scope>
    <source>
        <strain evidence="10 11">ATCC PRA-207</strain>
    </source>
</reference>
<keyword evidence="5 6" id="KW-0067">ATP-binding</keyword>
<dbReference type="EMBL" id="JABANO010002859">
    <property type="protein sequence ID" value="KAF4757260.1"/>
    <property type="molecule type" value="Genomic_DNA"/>
</dbReference>
<evidence type="ECO:0000256" key="2">
    <source>
        <dbReference type="ARBA" id="ARBA00022679"/>
    </source>
</evidence>
<evidence type="ECO:0000313" key="11">
    <source>
        <dbReference type="Proteomes" id="UP000553632"/>
    </source>
</evidence>
<evidence type="ECO:0000256" key="4">
    <source>
        <dbReference type="ARBA" id="ARBA00022777"/>
    </source>
</evidence>
<keyword evidence="1" id="KW-0723">Serine/threonine-protein kinase</keyword>
<name>A0A7J6UIZ1_PEROL</name>
<dbReference type="Gene3D" id="1.10.510.10">
    <property type="entry name" value="Transferase(Phosphotransferase) domain 1"/>
    <property type="match status" value="1"/>
</dbReference>
<dbReference type="PROSITE" id="PS00107">
    <property type="entry name" value="PROTEIN_KINASE_ATP"/>
    <property type="match status" value="1"/>
</dbReference>
<dbReference type="PROSITE" id="PS00108">
    <property type="entry name" value="PROTEIN_KINASE_ST"/>
    <property type="match status" value="1"/>
</dbReference>
<dbReference type="PANTHER" id="PTHR24353:SF37">
    <property type="entry name" value="CAMP-DEPENDENT PROTEIN KINASE CATALYTIC SUBUNIT PRKX"/>
    <property type="match status" value="1"/>
</dbReference>
<dbReference type="InterPro" id="IPR011009">
    <property type="entry name" value="Kinase-like_dom_sf"/>
</dbReference>
<feature type="domain" description="Protein kinase" evidence="8">
    <location>
        <begin position="59"/>
        <end position="315"/>
    </location>
</feature>
<dbReference type="FunFam" id="3.30.200.20:FF:000042">
    <property type="entry name" value="Aurora kinase A"/>
    <property type="match status" value="1"/>
</dbReference>
<dbReference type="PROSITE" id="PS50011">
    <property type="entry name" value="PROTEIN_KINASE_DOM"/>
    <property type="match status" value="1"/>
</dbReference>
<dbReference type="InterPro" id="IPR008271">
    <property type="entry name" value="Ser/Thr_kinase_AS"/>
</dbReference>
<evidence type="ECO:0000256" key="5">
    <source>
        <dbReference type="ARBA" id="ARBA00022840"/>
    </source>
</evidence>
<dbReference type="CDD" id="cd05580">
    <property type="entry name" value="STKc_PKA_like"/>
    <property type="match status" value="1"/>
</dbReference>
<dbReference type="GO" id="GO:0005829">
    <property type="term" value="C:cytosol"/>
    <property type="evidence" value="ECO:0007669"/>
    <property type="project" value="TreeGrafter"/>
</dbReference>
<dbReference type="FunFam" id="1.10.510.10:FF:000005">
    <property type="entry name" value="cAMP-dependent protein kinase catalytic subunit alpha"/>
    <property type="match status" value="1"/>
</dbReference>
<evidence type="ECO:0000256" key="1">
    <source>
        <dbReference type="ARBA" id="ARBA00022527"/>
    </source>
</evidence>
<dbReference type="Gene3D" id="3.30.200.20">
    <property type="entry name" value="Phosphorylase Kinase, domain 1"/>
    <property type="match status" value="1"/>
</dbReference>
<sequence>MFGSSKKSSKSTESGGGGSSLKGSSILTDSPTADQHTDNSHIARFKGLLEGRTLSVNSFELRDTVGTGTFGRVRVVKLKDSEDGSPMALKMLKKSEVIRLKQVEHVKAEKSILSMIEHPYIVNLLTAFQDDKRLYMLMEYVNGGELFSHLRKEGRLSNDHAKFYAAEIILAFQYLHDMNIVYRDLKPENLLIDSTGHVKVTDFGFAKVVEDRTWTLCGTPEYLAPEIIQSKGHGKSVDWWALGVLIFEMLAGYPPFYHENPFGIYQKILAGKIDFPRHFDVKGKDLIKRLLAHDRSKRFGCLKNGADDIKKHKWFKGVEWEQVLARQLAPPFIPKVRGEDDTSMFDNASIAGDLSIADGMYCGSGKYWSSLTFIINSTDETLIASGIANLPYAAPWYLSNISIHMNEFDDEIVIGKAPKTREPHRIGGFGYRVPSWTQVNFDVCTQTISATYKDTEMRCTPDKCPEYRPSAHDDRSSLDGFYCCSSSKYWRDFFFRVDAADGTLDISGMATLPNSAPFYLSGIPFSTAKDGTVIELGVNGHQSRALRHTIGGFGYPVPSWKTLPFDANTKTITATYRGEKINCTPEQC</sequence>
<evidence type="ECO:0000256" key="7">
    <source>
        <dbReference type="SAM" id="MobiDB-lite"/>
    </source>
</evidence>
<evidence type="ECO:0000259" key="8">
    <source>
        <dbReference type="PROSITE" id="PS50011"/>
    </source>
</evidence>
<organism evidence="10 11">
    <name type="scientific">Perkinsus olseni</name>
    <name type="common">Perkinsus atlanticus</name>
    <dbReference type="NCBI Taxonomy" id="32597"/>
    <lineage>
        <taxon>Eukaryota</taxon>
        <taxon>Sar</taxon>
        <taxon>Alveolata</taxon>
        <taxon>Perkinsozoa</taxon>
        <taxon>Perkinsea</taxon>
        <taxon>Perkinsida</taxon>
        <taxon>Perkinsidae</taxon>
        <taxon>Perkinsus</taxon>
    </lineage>
</organism>
<dbReference type="SMART" id="SM00133">
    <property type="entry name" value="S_TK_X"/>
    <property type="match status" value="1"/>
</dbReference>
<accession>A0A7J6UIZ1</accession>
<dbReference type="InterPro" id="IPR000719">
    <property type="entry name" value="Prot_kinase_dom"/>
</dbReference>
<protein>
    <submittedName>
        <fullName evidence="10">Uncharacterized protein</fullName>
    </submittedName>
</protein>
<feature type="region of interest" description="Disordered" evidence="7">
    <location>
        <begin position="1"/>
        <end position="38"/>
    </location>
</feature>
<dbReference type="GO" id="GO:0009653">
    <property type="term" value="P:anatomical structure morphogenesis"/>
    <property type="evidence" value="ECO:0007669"/>
    <property type="project" value="UniProtKB-ARBA"/>
</dbReference>
<gene>
    <name evidence="10" type="ORF">FOZ63_034007</name>
</gene>
<feature type="domain" description="AGC-kinase C-terminal" evidence="9">
    <location>
        <begin position="316"/>
        <end position="402"/>
    </location>
</feature>
<proteinExistence type="predicted"/>
<keyword evidence="2" id="KW-0808">Transferase</keyword>
<keyword evidence="3 6" id="KW-0547">Nucleotide-binding</keyword>
<dbReference type="GO" id="GO:0004691">
    <property type="term" value="F:cAMP-dependent protein kinase activity"/>
    <property type="evidence" value="ECO:0007669"/>
    <property type="project" value="TreeGrafter"/>
</dbReference>
<keyword evidence="4" id="KW-0418">Kinase</keyword>
<evidence type="ECO:0000256" key="6">
    <source>
        <dbReference type="PROSITE-ProRule" id="PRU10141"/>
    </source>
</evidence>
<dbReference type="InterPro" id="IPR000961">
    <property type="entry name" value="AGC-kinase_C"/>
</dbReference>
<dbReference type="PROSITE" id="PS51285">
    <property type="entry name" value="AGC_KINASE_CTER"/>
    <property type="match status" value="1"/>
</dbReference>
<dbReference type="SUPFAM" id="SSF56112">
    <property type="entry name" value="Protein kinase-like (PK-like)"/>
    <property type="match status" value="1"/>
</dbReference>
<dbReference type="Pfam" id="PF00069">
    <property type="entry name" value="Pkinase"/>
    <property type="match status" value="1"/>
</dbReference>
<evidence type="ECO:0000313" key="10">
    <source>
        <dbReference type="EMBL" id="KAF4757260.1"/>
    </source>
</evidence>
<feature type="binding site" evidence="6">
    <location>
        <position position="90"/>
    </location>
    <ligand>
        <name>ATP</name>
        <dbReference type="ChEBI" id="CHEBI:30616"/>
    </ligand>
</feature>
<evidence type="ECO:0000259" key="9">
    <source>
        <dbReference type="PROSITE" id="PS51285"/>
    </source>
</evidence>
<dbReference type="GO" id="GO:0005952">
    <property type="term" value="C:cAMP-dependent protein kinase complex"/>
    <property type="evidence" value="ECO:0007669"/>
    <property type="project" value="TreeGrafter"/>
</dbReference>
<comment type="caution">
    <text evidence="10">The sequence shown here is derived from an EMBL/GenBank/DDBJ whole genome shotgun (WGS) entry which is preliminary data.</text>
</comment>
<dbReference type="AlphaFoldDB" id="A0A7J6UIZ1"/>
<dbReference type="GO" id="GO:0005524">
    <property type="term" value="F:ATP binding"/>
    <property type="evidence" value="ECO:0007669"/>
    <property type="project" value="UniProtKB-UniRule"/>
</dbReference>
<dbReference type="InterPro" id="IPR017441">
    <property type="entry name" value="Protein_kinase_ATP_BS"/>
</dbReference>
<dbReference type="SMART" id="SM00220">
    <property type="entry name" value="S_TKc"/>
    <property type="match status" value="1"/>
</dbReference>
<dbReference type="PANTHER" id="PTHR24353">
    <property type="entry name" value="CYCLIC NUCLEOTIDE-DEPENDENT PROTEIN KINASE"/>
    <property type="match status" value="1"/>
</dbReference>